<feature type="compositionally biased region" description="Polar residues" evidence="1">
    <location>
        <begin position="164"/>
        <end position="173"/>
    </location>
</feature>
<keyword evidence="3" id="KW-1185">Reference proteome</keyword>
<organism evidence="2 3">
    <name type="scientific">Neolentinus lepideus HHB14362 ss-1</name>
    <dbReference type="NCBI Taxonomy" id="1314782"/>
    <lineage>
        <taxon>Eukaryota</taxon>
        <taxon>Fungi</taxon>
        <taxon>Dikarya</taxon>
        <taxon>Basidiomycota</taxon>
        <taxon>Agaricomycotina</taxon>
        <taxon>Agaricomycetes</taxon>
        <taxon>Gloeophyllales</taxon>
        <taxon>Gloeophyllaceae</taxon>
        <taxon>Neolentinus</taxon>
    </lineage>
</organism>
<proteinExistence type="predicted"/>
<evidence type="ECO:0000256" key="1">
    <source>
        <dbReference type="SAM" id="MobiDB-lite"/>
    </source>
</evidence>
<dbReference type="InParanoid" id="A0A165SFX0"/>
<dbReference type="OrthoDB" id="3250110at2759"/>
<reference evidence="2 3" key="1">
    <citation type="journal article" date="2016" name="Mol. Biol. Evol.">
        <title>Comparative Genomics of Early-Diverging Mushroom-Forming Fungi Provides Insights into the Origins of Lignocellulose Decay Capabilities.</title>
        <authorList>
            <person name="Nagy L.G."/>
            <person name="Riley R."/>
            <person name="Tritt A."/>
            <person name="Adam C."/>
            <person name="Daum C."/>
            <person name="Floudas D."/>
            <person name="Sun H."/>
            <person name="Yadav J.S."/>
            <person name="Pangilinan J."/>
            <person name="Larsson K.H."/>
            <person name="Matsuura K."/>
            <person name="Barry K."/>
            <person name="Labutti K."/>
            <person name="Kuo R."/>
            <person name="Ohm R.A."/>
            <person name="Bhattacharya S.S."/>
            <person name="Shirouzu T."/>
            <person name="Yoshinaga Y."/>
            <person name="Martin F.M."/>
            <person name="Grigoriev I.V."/>
            <person name="Hibbett D.S."/>
        </authorList>
    </citation>
    <scope>NUCLEOTIDE SEQUENCE [LARGE SCALE GENOMIC DNA]</scope>
    <source>
        <strain evidence="2 3">HHB14362 ss-1</strain>
    </source>
</reference>
<sequence>MSTLLDMFKIKPFDVQPVLATWKDGPKFSGNRKKDPPVALWLDQVRTGCVQRQVPEEYWHEVAEHFMGKKAKRRFTAVKKVLYEMNGQNYRWTWKKFKLLMSNVGWDIDPKARVAVEPKSSGTWRILGKKKAEGTPHSAKKHIRSKSQNDVPKIISPKPKPPTRSASSFLPWNQSNDTNNIKADIIKAAPTKPRFFRRPVQTEPESSATLTDAIVQAPLWLFMACDVLESLSQGYPNAMTALSAVLIIAGSIPAIPAVTTGAAGTLLASHAVQAAGAAAVSLGTWLRTKQTGDTKGSGSK</sequence>
<protein>
    <submittedName>
        <fullName evidence="2">Uncharacterized protein</fullName>
    </submittedName>
</protein>
<name>A0A165SFX0_9AGAM</name>
<feature type="region of interest" description="Disordered" evidence="1">
    <location>
        <begin position="129"/>
        <end position="173"/>
    </location>
</feature>
<accession>A0A165SFX0</accession>
<evidence type="ECO:0000313" key="3">
    <source>
        <dbReference type="Proteomes" id="UP000076761"/>
    </source>
</evidence>
<dbReference type="EMBL" id="KV425574">
    <property type="protein sequence ID" value="KZT25097.1"/>
    <property type="molecule type" value="Genomic_DNA"/>
</dbReference>
<evidence type="ECO:0000313" key="2">
    <source>
        <dbReference type="EMBL" id="KZT25097.1"/>
    </source>
</evidence>
<dbReference type="AlphaFoldDB" id="A0A165SFX0"/>
<dbReference type="Proteomes" id="UP000076761">
    <property type="component" value="Unassembled WGS sequence"/>
</dbReference>
<gene>
    <name evidence="2" type="ORF">NEOLEDRAFT_1134333</name>
</gene>
<dbReference type="STRING" id="1314782.A0A165SFX0"/>